<protein>
    <submittedName>
        <fullName evidence="1">Uncharacterized protein</fullName>
    </submittedName>
</protein>
<gene>
    <name evidence="1" type="ORF">SAMN02745725_02053</name>
</gene>
<accession>A0A1M6HLJ6</accession>
<sequence>MPIGWIDFSKDERNKVLNVIHLLDEPGAVDELGIGAIRDAFADYFFPGTSTVQTRAKYFLIVPYVLFEAGNGKYGSDINTILRRIDSEERNCRDILIKTSNDGVIGSLVPRSWVLRTPSNIYWNGIKRIGIFKEDLSVKEYIHQSIIQRNLKQTKAYGNRDKDAEENEKDDVDAGDITSIQFWSLGDTYHSDWRDNLSIELLPGEAAFLRTQIITTQRNSLFAFILKNNIELDKYSSFGALTEDIKESVDEELRYMMELANDFNNLVSIITTRYNLIVSGGNNEYAQENWELYSKDLKRRSEVDLKAIFHKLDIRNLKLKTFLIRVQDAIRDDDIEAVDNLIVKREIALKGPKRAKTNRVGEFKSQNWIGIDRLDYRYTPAKRIIRDIMNAEVV</sequence>
<reference evidence="1 2" key="1">
    <citation type="submission" date="2016-11" db="EMBL/GenBank/DDBJ databases">
        <authorList>
            <person name="Jaros S."/>
            <person name="Januszkiewicz K."/>
            <person name="Wedrychowicz H."/>
        </authorList>
    </citation>
    <scope>NUCLEOTIDE SEQUENCE [LARGE SCALE GENOMIC DNA]</scope>
    <source>
        <strain evidence="1 2">DSM 14809</strain>
    </source>
</reference>
<keyword evidence="2" id="KW-1185">Reference proteome</keyword>
<dbReference type="EMBL" id="FQYQ01000013">
    <property type="protein sequence ID" value="SHJ23040.1"/>
    <property type="molecule type" value="Genomic_DNA"/>
</dbReference>
<proteinExistence type="predicted"/>
<dbReference type="InterPro" id="IPR045941">
    <property type="entry name" value="DUF6361"/>
</dbReference>
<name>A0A1M6HLJ6_PSEXY</name>
<dbReference type="RefSeq" id="WP_072917327.1">
    <property type="nucleotide sequence ID" value="NZ_FQYQ01000013.1"/>
</dbReference>
<dbReference type="AlphaFoldDB" id="A0A1M6HLJ6"/>
<dbReference type="Pfam" id="PF19888">
    <property type="entry name" value="DUF6361"/>
    <property type="match status" value="1"/>
</dbReference>
<dbReference type="Proteomes" id="UP000184185">
    <property type="component" value="Unassembled WGS sequence"/>
</dbReference>
<dbReference type="OrthoDB" id="1825624at2"/>
<evidence type="ECO:0000313" key="2">
    <source>
        <dbReference type="Proteomes" id="UP000184185"/>
    </source>
</evidence>
<organism evidence="1 2">
    <name type="scientific">Pseudobutyrivibrio xylanivorans DSM 14809</name>
    <dbReference type="NCBI Taxonomy" id="1123012"/>
    <lineage>
        <taxon>Bacteria</taxon>
        <taxon>Bacillati</taxon>
        <taxon>Bacillota</taxon>
        <taxon>Clostridia</taxon>
        <taxon>Lachnospirales</taxon>
        <taxon>Lachnospiraceae</taxon>
        <taxon>Pseudobutyrivibrio</taxon>
    </lineage>
</organism>
<evidence type="ECO:0000313" key="1">
    <source>
        <dbReference type="EMBL" id="SHJ23040.1"/>
    </source>
</evidence>